<organism evidence="2 3">
    <name type="scientific">Malikia granosa</name>
    <dbReference type="NCBI Taxonomy" id="263067"/>
    <lineage>
        <taxon>Bacteria</taxon>
        <taxon>Pseudomonadati</taxon>
        <taxon>Pseudomonadota</taxon>
        <taxon>Betaproteobacteria</taxon>
        <taxon>Burkholderiales</taxon>
        <taxon>Comamonadaceae</taxon>
        <taxon>Malikia</taxon>
    </lineage>
</organism>
<dbReference type="EMBL" id="PVLQ01000089">
    <property type="protein sequence ID" value="PRD64133.1"/>
    <property type="molecule type" value="Genomic_DNA"/>
</dbReference>
<feature type="domain" description="Transposase IS66 central" evidence="1">
    <location>
        <begin position="76"/>
        <end position="335"/>
    </location>
</feature>
<dbReference type="InterPro" id="IPR052344">
    <property type="entry name" value="Transposase-related"/>
</dbReference>
<dbReference type="Proteomes" id="UP000238589">
    <property type="component" value="Unassembled WGS sequence"/>
</dbReference>
<proteinExistence type="predicted"/>
<name>A0A2S9K106_9BURK</name>
<sequence length="388" mass="43133">MLPSDQVDQQVLCRPEPQCALCKGEVVADEDKAIRHQVFDLPPITPVVTEYLRLRGVCSGCGHKHHAALPTGVPSGQLGPRALALVGTLSGQFHLTQGKIQRLLEQVMGLKFSIGTISMAHGHVAQALAEPVQQLQTHLGLEPVRHADETSHKSHSHMMWAWTQVCDWGAYFRLDPSRGQVAAKALLGEQPKGVIVSDRYAGYHFIDLQQRQVCWAHLLRDFARIATREGVAGIIGKRLQACGYALFRWREQGKPAGHFEWLRQRIRKQLQAGAAQTACSRTANTCANLLRIEPALWHFLRNPAVSPTNNAAERALRGFVIKRKLSFFTRSGRGLRFLERIFSTVQTCAIQGRQTFGYLQEVMTAWLAKQTAPSLVPEHVLARQAACA</sequence>
<dbReference type="PANTHER" id="PTHR33678">
    <property type="entry name" value="BLL1576 PROTEIN"/>
    <property type="match status" value="1"/>
</dbReference>
<gene>
    <name evidence="2" type="ORF">C6P64_16040</name>
</gene>
<reference evidence="2 3" key="1">
    <citation type="submission" date="2018-03" db="EMBL/GenBank/DDBJ databases">
        <title>Comparative genomics illustrates the genes involved in a hyperalkaliphilic mechanisms of Serpentinomonas isolated from highly-alkaline calcium-rich serpentinized springs.</title>
        <authorList>
            <person name="Suzuki S."/>
            <person name="Ishii S."/>
            <person name="Walworth N."/>
            <person name="Bird L."/>
            <person name="Kuenen J.G."/>
            <person name="Nealson K.H."/>
        </authorList>
    </citation>
    <scope>NUCLEOTIDE SEQUENCE [LARGE SCALE GENOMIC DNA]</scope>
    <source>
        <strain evidence="2 3">P1</strain>
    </source>
</reference>
<dbReference type="InterPro" id="IPR004291">
    <property type="entry name" value="Transposase_IS66_central"/>
</dbReference>
<dbReference type="NCBIfam" id="NF033517">
    <property type="entry name" value="transpos_IS66"/>
    <property type="match status" value="1"/>
</dbReference>
<dbReference type="PANTHER" id="PTHR33678:SF2">
    <property type="match status" value="1"/>
</dbReference>
<accession>A0A2S9K106</accession>
<protein>
    <submittedName>
        <fullName evidence="2">IS66 family transposase</fullName>
    </submittedName>
</protein>
<evidence type="ECO:0000313" key="2">
    <source>
        <dbReference type="EMBL" id="PRD64133.1"/>
    </source>
</evidence>
<comment type="caution">
    <text evidence="2">The sequence shown here is derived from an EMBL/GenBank/DDBJ whole genome shotgun (WGS) entry which is preliminary data.</text>
</comment>
<evidence type="ECO:0000313" key="3">
    <source>
        <dbReference type="Proteomes" id="UP000238589"/>
    </source>
</evidence>
<keyword evidence="3" id="KW-1185">Reference proteome</keyword>
<evidence type="ECO:0000259" key="1">
    <source>
        <dbReference type="Pfam" id="PF03050"/>
    </source>
</evidence>
<dbReference type="AlphaFoldDB" id="A0A2S9K106"/>
<dbReference type="Pfam" id="PF03050">
    <property type="entry name" value="DDE_Tnp_IS66"/>
    <property type="match status" value="1"/>
</dbReference>